<evidence type="ECO:0000256" key="3">
    <source>
        <dbReference type="ARBA" id="ARBA00022771"/>
    </source>
</evidence>
<dbReference type="SMART" id="SM00401">
    <property type="entry name" value="ZnF_GATA"/>
    <property type="match status" value="2"/>
</dbReference>
<evidence type="ECO:0000256" key="1">
    <source>
        <dbReference type="ARBA" id="ARBA00005694"/>
    </source>
</evidence>
<dbReference type="CDD" id="cd00202">
    <property type="entry name" value="ZnF_GATA"/>
    <property type="match status" value="2"/>
</dbReference>
<evidence type="ECO:0000313" key="9">
    <source>
        <dbReference type="EMBL" id="CAL4904026.1"/>
    </source>
</evidence>
<keyword evidence="4" id="KW-0862">Zinc</keyword>
<protein>
    <recommendedName>
        <fullName evidence="8">GATA-type domain-containing protein</fullName>
    </recommendedName>
</protein>
<keyword evidence="10" id="KW-1185">Reference proteome</keyword>
<feature type="compositionally biased region" description="Basic and acidic residues" evidence="7">
    <location>
        <begin position="47"/>
        <end position="60"/>
    </location>
</feature>
<comment type="similarity">
    <text evidence="1">Belongs to the type IV zinc-finger family. Class A subfamily.</text>
</comment>
<dbReference type="Gene3D" id="3.30.50.10">
    <property type="entry name" value="Erythroid Transcription Factor GATA-1, subunit A"/>
    <property type="match status" value="2"/>
</dbReference>
<keyword evidence="3 6" id="KW-0863">Zinc-finger</keyword>
<dbReference type="PROSITE" id="PS50114">
    <property type="entry name" value="GATA_ZN_FINGER_2"/>
    <property type="match status" value="2"/>
</dbReference>
<proteinExistence type="inferred from homology"/>
<dbReference type="PANTHER" id="PTHR45658">
    <property type="entry name" value="GATA TRANSCRIPTION FACTOR"/>
    <property type="match status" value="1"/>
</dbReference>
<gene>
    <name evidence="9" type="ORF">URODEC1_LOCUS10884</name>
</gene>
<evidence type="ECO:0000256" key="4">
    <source>
        <dbReference type="ARBA" id="ARBA00022833"/>
    </source>
</evidence>
<sequence length="540" mass="57493">MTCAPSRPSLSLSEQAEMTPPPASDDPQAPPPGSGPSRAQTPVAPRADGRDGGGAERRAREGSLATVIPAMALLLLSAVISSWDADVTRKKRGPRARVEAPSSWWAFRLPVPSPPARAPRCCDDCGTAETGQWRAGPMGPGTLCNTCGARRWAHGERWGLRRRRRRAATATTVTHLPPPQESRSDSKSLPDGQICKQGLLAPVASPKLVTSLPPATESLLPAPPATAMAAGSEQLPPLEILASQSSPPDSTDGNQIARSKPAKRKSPSASPPPTGSMPPPPEIPASQSPPLKRPDGNRQKARWKPAAKRSSPSPLASPATAGKGSEQPAPQEIRAAWENSRHSPPKKNKKPVTKRNSACPSPAPATARTGSEQPQPQAEVPAASENSHHSPPKKKNYKKAAAERQCVHCGSKTTSQWRREGHDRRRTLCNACGVRHRQGRLLPEYRPKASPTFDKKTHASLHSKVLKLRRQRRDKEQQQPPALAQHHQQQPVVDGDSANNAGASSSSGMATAGPVGNPGRLQLDPFLLDGPAAPIIVKKE</sequence>
<dbReference type="EMBL" id="OZ075121">
    <property type="protein sequence ID" value="CAL4904026.1"/>
    <property type="molecule type" value="Genomic_DNA"/>
</dbReference>
<dbReference type="AlphaFoldDB" id="A0ABC8W7W7"/>
<reference evidence="9" key="1">
    <citation type="submission" date="2024-10" db="EMBL/GenBank/DDBJ databases">
        <authorList>
            <person name="Ryan C."/>
        </authorList>
    </citation>
    <scope>NUCLEOTIDE SEQUENCE [LARGE SCALE GENOMIC DNA]</scope>
</reference>
<dbReference type="Pfam" id="PF00320">
    <property type="entry name" value="GATA"/>
    <property type="match status" value="2"/>
</dbReference>
<feature type="region of interest" description="Disordered" evidence="7">
    <location>
        <begin position="240"/>
        <end position="422"/>
    </location>
</feature>
<dbReference type="SUPFAM" id="SSF57716">
    <property type="entry name" value="Glucocorticoid receptor-like (DNA-binding domain)"/>
    <property type="match status" value="2"/>
</dbReference>
<feature type="region of interest" description="Disordered" evidence="7">
    <location>
        <begin position="161"/>
        <end position="193"/>
    </location>
</feature>
<dbReference type="Proteomes" id="UP001497457">
    <property type="component" value="Chromosome 11b"/>
</dbReference>
<keyword evidence="5" id="KW-0010">Activator</keyword>
<dbReference type="InterPro" id="IPR013088">
    <property type="entry name" value="Znf_NHR/GATA"/>
</dbReference>
<feature type="region of interest" description="Disordered" evidence="7">
    <location>
        <begin position="469"/>
        <end position="528"/>
    </location>
</feature>
<evidence type="ECO:0000259" key="8">
    <source>
        <dbReference type="PROSITE" id="PS50114"/>
    </source>
</evidence>
<dbReference type="InterPro" id="IPR051140">
    <property type="entry name" value="GATA_TF"/>
</dbReference>
<name>A0ABC8W7W7_9POAL</name>
<dbReference type="GO" id="GO:0008270">
    <property type="term" value="F:zinc ion binding"/>
    <property type="evidence" value="ECO:0007669"/>
    <property type="project" value="UniProtKB-KW"/>
</dbReference>
<evidence type="ECO:0000256" key="7">
    <source>
        <dbReference type="SAM" id="MobiDB-lite"/>
    </source>
</evidence>
<dbReference type="InterPro" id="IPR000679">
    <property type="entry name" value="Znf_GATA"/>
</dbReference>
<feature type="compositionally biased region" description="Polar residues" evidence="7">
    <location>
        <begin position="242"/>
        <end position="256"/>
    </location>
</feature>
<evidence type="ECO:0000313" key="10">
    <source>
        <dbReference type="Proteomes" id="UP001497457"/>
    </source>
</evidence>
<feature type="region of interest" description="Disordered" evidence="7">
    <location>
        <begin position="1"/>
        <end position="60"/>
    </location>
</feature>
<feature type="compositionally biased region" description="Pro residues" evidence="7">
    <location>
        <begin position="19"/>
        <end position="34"/>
    </location>
</feature>
<evidence type="ECO:0000256" key="6">
    <source>
        <dbReference type="PROSITE-ProRule" id="PRU00094"/>
    </source>
</evidence>
<feature type="domain" description="GATA-type" evidence="8">
    <location>
        <begin position="400"/>
        <end position="437"/>
    </location>
</feature>
<accession>A0ABC8W7W7</accession>
<dbReference type="PANTHER" id="PTHR45658:SF146">
    <property type="entry name" value="GATA-TYPE DOMAIN-CONTAINING PROTEIN"/>
    <property type="match status" value="1"/>
</dbReference>
<keyword evidence="2" id="KW-0479">Metal-binding</keyword>
<organism evidence="9 10">
    <name type="scientific">Urochloa decumbens</name>
    <dbReference type="NCBI Taxonomy" id="240449"/>
    <lineage>
        <taxon>Eukaryota</taxon>
        <taxon>Viridiplantae</taxon>
        <taxon>Streptophyta</taxon>
        <taxon>Embryophyta</taxon>
        <taxon>Tracheophyta</taxon>
        <taxon>Spermatophyta</taxon>
        <taxon>Magnoliopsida</taxon>
        <taxon>Liliopsida</taxon>
        <taxon>Poales</taxon>
        <taxon>Poaceae</taxon>
        <taxon>PACMAD clade</taxon>
        <taxon>Panicoideae</taxon>
        <taxon>Panicodae</taxon>
        <taxon>Paniceae</taxon>
        <taxon>Melinidinae</taxon>
        <taxon>Urochloa</taxon>
    </lineage>
</organism>
<evidence type="ECO:0000256" key="5">
    <source>
        <dbReference type="ARBA" id="ARBA00023159"/>
    </source>
</evidence>
<feature type="compositionally biased region" description="Low complexity" evidence="7">
    <location>
        <begin position="308"/>
        <end position="319"/>
    </location>
</feature>
<evidence type="ECO:0000256" key="2">
    <source>
        <dbReference type="ARBA" id="ARBA00022723"/>
    </source>
</evidence>
<feature type="compositionally biased region" description="Basic residues" evidence="7">
    <location>
        <begin position="343"/>
        <end position="353"/>
    </location>
</feature>
<feature type="domain" description="GATA-type" evidence="8">
    <location>
        <begin position="116"/>
        <end position="172"/>
    </location>
</feature>
<feature type="compositionally biased region" description="Pro residues" evidence="7">
    <location>
        <begin position="269"/>
        <end position="283"/>
    </location>
</feature>
<feature type="compositionally biased region" description="Low complexity" evidence="7">
    <location>
        <begin position="478"/>
        <end position="513"/>
    </location>
</feature>